<name>Q7NU36_CHRVO</name>
<dbReference type="HOGENOM" id="CLU_1445277_0_0_4"/>
<dbReference type="Proteomes" id="UP000001424">
    <property type="component" value="Chromosome"/>
</dbReference>
<accession>Q7NU36</accession>
<reference evidence="1 2" key="1">
    <citation type="journal article" date="2003" name="Proc. Natl. Acad. Sci. U.S.A.">
        <title>The complete genome sequence of Chromobacterium violaceum reveals remarkable and exploitable bacterial adaptability.</title>
        <authorList>
            <person name="Vasconcelos A.T.R."/>
            <person name="de Almeida D.F."/>
            <person name="Almeida F.C."/>
            <person name="de Almeida L.G.P."/>
            <person name="de Almeida R."/>
            <person name="Goncalves J.A.A."/>
            <person name="Andrade E.M."/>
            <person name="Antonio R.V."/>
            <person name="Araripe J."/>
            <person name="de Araujo M.F.F."/>
            <person name="Filho S.A."/>
            <person name="Azevedo V."/>
            <person name="Batista A.J."/>
            <person name="Bataus L.A.M."/>
            <person name="Batista J.S."/>
            <person name="Belo A."/>
            <person name="vander Berg C."/>
            <person name="Blamey J."/>
            <person name="Bogo M."/>
            <person name="Bonato S."/>
            <person name="Bordignon J."/>
            <person name="Brito C.A."/>
            <person name="Brocchi M."/>
            <person name="Burity H.A."/>
            <person name="Camargo A.A."/>
            <person name="Cardoso D.D.P."/>
            <person name="Carneiro N.P."/>
            <person name="Carraro D.M."/>
            <person name="Carvalho C.M.B."/>
            <person name="Cascardo J.C.M."/>
            <person name="Cavada B.S."/>
            <person name="Chueire L.M.O."/>
            <person name="Pasa T.B.C."/>
            <person name="Duran N."/>
            <person name="Fagundes N."/>
            <person name="Falcao C.L."/>
            <person name="Fantinatti F."/>
            <person name="Farias I.P."/>
            <person name="Felipe M.S.S."/>
            <person name="Ferrari L.P."/>
            <person name="Ferro J.A."/>
            <person name="Ferro M.I.T."/>
            <person name="Franco G.R."/>
            <person name="Freitas N.S.A."/>
            <person name="Furlan L.R."/>
            <person name="Gazzinelli R.T."/>
            <person name="Gomes E.A."/>
            <person name="Goncalves P.R."/>
            <person name="Grangeiro T.B."/>
            <person name="Grattapaglia D."/>
            <person name="Grisard E.C."/>
            <person name="Guimaraes C.T."/>
            <person name="Hanna E.S."/>
            <person name="Hungria M."/>
            <person name="Jardim S.N."/>
            <person name="Laurino J."/>
            <person name="Leoi L.C.T."/>
            <person name="Fassarella L."/>
            <person name="Lima A."/>
            <person name="Loureiro M.F."/>
            <person name="Lyra M.C.P."/>
            <person name="Macedo M."/>
            <person name="Madeira H.M.F."/>
            <person name="Manfio G.P."/>
            <person name="Maranhao A.Q."/>
            <person name="Martins W.S."/>
            <person name="di Mauro S.M.Z."/>
            <person name="de Medeiros S.R.B."/>
            <person name="Meissner R.D.V."/>
            <person name="Menck C.F.M."/>
            <person name="Moreira M.A.M."/>
            <person name="Nascimento F.F."/>
            <person name="Nicolas M.F."/>
            <person name="Oliveira J.G."/>
            <person name="Oliveira S.C."/>
            <person name="Paixao R.F.C."/>
            <person name="Parente J.A."/>
            <person name="Pedrosa F.O."/>
            <person name="Pena S.J.D."/>
            <person name="Perreira J.O."/>
            <person name="Perreira M."/>
            <person name="Pinto L.S.R.C."/>
            <person name="Pinto L.S."/>
            <person name="Porto J.I.R."/>
            <person name="Potrich D.P."/>
            <person name="Neto C.E.R."/>
            <person name="Reis A.M.M."/>
            <person name="Rigo L.U."/>
            <person name="Rondinelli E."/>
            <person name="dos Santos E.B.P."/>
            <person name="Santos F.R."/>
            <person name="Schneider M.P.C."/>
            <person name="Seuanez H.N."/>
            <person name="Silva A.M.R."/>
            <person name="da Silva A.L.C."/>
            <person name="Silva D.W."/>
            <person name="Silva R."/>
            <person name="Simoes I.C."/>
            <person name="Simon D."/>
            <person name="Soares C.M.A."/>
            <person name="Soares R.B.A."/>
            <person name="Souza E.M."/>
            <person name="Souza K.R.L."/>
            <person name="Souza R.C."/>
            <person name="Steffens M.B.R."/>
            <person name="Steindel M."/>
            <person name="Teixeira S.R."/>
            <person name="Urmenyi T."/>
            <person name="Vettore A."/>
            <person name="Wassem R."/>
            <person name="Zaha A."/>
            <person name="Simpson A.J.G."/>
        </authorList>
    </citation>
    <scope>NUCLEOTIDE SEQUENCE [LARGE SCALE GENOMIC DNA]</scope>
    <source>
        <strain evidence="2">ATCC 12472 / DSM 30191 / JCM 1249 / NBRC 12614 / NCIMB 9131 / NCTC 9757</strain>
    </source>
</reference>
<evidence type="ECO:0000313" key="1">
    <source>
        <dbReference type="EMBL" id="AAQ60535.1"/>
    </source>
</evidence>
<proteinExistence type="predicted"/>
<keyword evidence="2" id="KW-1185">Reference proteome</keyword>
<protein>
    <submittedName>
        <fullName evidence="1">Uncharacterized protein</fullName>
    </submittedName>
</protein>
<dbReference type="STRING" id="243365.CV_2867"/>
<gene>
    <name evidence="1" type="ordered locus">CV_2867</name>
</gene>
<sequence>MLFLVRAVDWAKLAKPNVYREKYDDFYGWNLFVLGKRWASFYSTQPTVICVLGEEEMKIQKDIISNVFFLDKIYDGLWDRIWDDGVDLIRLEFSPMSDLLRFVIKVRKGPSAPPKKWVVCNYLHVMFVVQVPRNFKALQNEVISDDCNPIDLVIESDAEGYVSVVMSGGMDISFSASAISVSEITPG</sequence>
<dbReference type="KEGG" id="cvi:CV_2867"/>
<evidence type="ECO:0000313" key="2">
    <source>
        <dbReference type="Proteomes" id="UP000001424"/>
    </source>
</evidence>
<dbReference type="EMBL" id="AE016825">
    <property type="protein sequence ID" value="AAQ60535.1"/>
    <property type="molecule type" value="Genomic_DNA"/>
</dbReference>
<organism evidence="1 2">
    <name type="scientific">Chromobacterium violaceum (strain ATCC 12472 / DSM 30191 / JCM 1249 / CCUG 213 / NBRC 12614 / NCIMB 9131 / NCTC 9757 / MK)</name>
    <dbReference type="NCBI Taxonomy" id="243365"/>
    <lineage>
        <taxon>Bacteria</taxon>
        <taxon>Pseudomonadati</taxon>
        <taxon>Pseudomonadota</taxon>
        <taxon>Betaproteobacteria</taxon>
        <taxon>Neisseriales</taxon>
        <taxon>Chromobacteriaceae</taxon>
        <taxon>Chromobacterium</taxon>
    </lineage>
</organism>
<dbReference type="AlphaFoldDB" id="Q7NU36"/>